<organism evidence="2 3">
    <name type="scientific">Paenibacillus nuruki</name>
    <dbReference type="NCBI Taxonomy" id="1886670"/>
    <lineage>
        <taxon>Bacteria</taxon>
        <taxon>Bacillati</taxon>
        <taxon>Bacillota</taxon>
        <taxon>Bacilli</taxon>
        <taxon>Bacillales</taxon>
        <taxon>Paenibacillaceae</taxon>
        <taxon>Paenibacillus</taxon>
    </lineage>
</organism>
<sequence>MAWGAILPFVLWIVMLALFGLFLYVFISYLKRKQ</sequence>
<evidence type="ECO:0000313" key="3">
    <source>
        <dbReference type="Proteomes" id="UP000094578"/>
    </source>
</evidence>
<accession>A0A1E3L666</accession>
<dbReference type="EMBL" id="MDER01000031">
    <property type="protein sequence ID" value="ODP29322.1"/>
    <property type="molecule type" value="Genomic_DNA"/>
</dbReference>
<feature type="transmembrane region" description="Helical" evidence="1">
    <location>
        <begin position="6"/>
        <end position="30"/>
    </location>
</feature>
<evidence type="ECO:0000256" key="1">
    <source>
        <dbReference type="SAM" id="Phobius"/>
    </source>
</evidence>
<dbReference type="AlphaFoldDB" id="A0A1E3L666"/>
<proteinExistence type="predicted"/>
<reference evidence="2 3" key="1">
    <citation type="submission" date="2016-08" db="EMBL/GenBank/DDBJ databases">
        <title>Genome sequencing of Paenibacillus sp. TI45-13ar, isolated from Korean traditional nuruk.</title>
        <authorList>
            <person name="Kim S.-J."/>
        </authorList>
    </citation>
    <scope>NUCLEOTIDE SEQUENCE [LARGE SCALE GENOMIC DNA]</scope>
    <source>
        <strain evidence="2 3">TI45-13ar</strain>
    </source>
</reference>
<name>A0A1E3L666_9BACL</name>
<keyword evidence="1" id="KW-1133">Transmembrane helix</keyword>
<keyword evidence="1" id="KW-0472">Membrane</keyword>
<comment type="caution">
    <text evidence="2">The sequence shown here is derived from an EMBL/GenBank/DDBJ whole genome shotgun (WGS) entry which is preliminary data.</text>
</comment>
<protein>
    <submittedName>
        <fullName evidence="2">Uncharacterized protein</fullName>
    </submittedName>
</protein>
<gene>
    <name evidence="2" type="ORF">PTI45_01331</name>
</gene>
<evidence type="ECO:0000313" key="2">
    <source>
        <dbReference type="EMBL" id="ODP29322.1"/>
    </source>
</evidence>
<dbReference type="Proteomes" id="UP000094578">
    <property type="component" value="Unassembled WGS sequence"/>
</dbReference>
<keyword evidence="3" id="KW-1185">Reference proteome</keyword>
<keyword evidence="1" id="KW-0812">Transmembrane</keyword>